<dbReference type="AlphaFoldDB" id="A0A5B7JLC3"/>
<organism evidence="1 2">
    <name type="scientific">Portunus trituberculatus</name>
    <name type="common">Swimming crab</name>
    <name type="synonym">Neptunus trituberculatus</name>
    <dbReference type="NCBI Taxonomy" id="210409"/>
    <lineage>
        <taxon>Eukaryota</taxon>
        <taxon>Metazoa</taxon>
        <taxon>Ecdysozoa</taxon>
        <taxon>Arthropoda</taxon>
        <taxon>Crustacea</taxon>
        <taxon>Multicrustacea</taxon>
        <taxon>Malacostraca</taxon>
        <taxon>Eumalacostraca</taxon>
        <taxon>Eucarida</taxon>
        <taxon>Decapoda</taxon>
        <taxon>Pleocyemata</taxon>
        <taxon>Brachyura</taxon>
        <taxon>Eubrachyura</taxon>
        <taxon>Portunoidea</taxon>
        <taxon>Portunidae</taxon>
        <taxon>Portuninae</taxon>
        <taxon>Portunus</taxon>
    </lineage>
</organism>
<protein>
    <submittedName>
        <fullName evidence="1">Uncharacterized protein</fullName>
    </submittedName>
</protein>
<gene>
    <name evidence="1" type="ORF">E2C01_088224</name>
</gene>
<reference evidence="1 2" key="1">
    <citation type="submission" date="2019-05" db="EMBL/GenBank/DDBJ databases">
        <title>Another draft genome of Portunus trituberculatus and its Hox gene families provides insights of decapod evolution.</title>
        <authorList>
            <person name="Jeong J.-H."/>
            <person name="Song I."/>
            <person name="Kim S."/>
            <person name="Choi T."/>
            <person name="Kim D."/>
            <person name="Ryu S."/>
            <person name="Kim W."/>
        </authorList>
    </citation>
    <scope>NUCLEOTIDE SEQUENCE [LARGE SCALE GENOMIC DNA]</scope>
    <source>
        <tissue evidence="1">Muscle</tissue>
    </source>
</reference>
<comment type="caution">
    <text evidence="1">The sequence shown here is derived from an EMBL/GenBank/DDBJ whole genome shotgun (WGS) entry which is preliminary data.</text>
</comment>
<sequence length="90" mass="10506">MELCTSQVEDSLPLLTLHVWRRPCVPYLARQSHTSSYQFFRALSRNSLNETTDVDPSLFLTDLNFSSHSTLKRFKEKKEEKTNKQTRLAS</sequence>
<proteinExistence type="predicted"/>
<evidence type="ECO:0000313" key="2">
    <source>
        <dbReference type="Proteomes" id="UP000324222"/>
    </source>
</evidence>
<evidence type="ECO:0000313" key="1">
    <source>
        <dbReference type="EMBL" id="MPC93104.1"/>
    </source>
</evidence>
<dbReference type="EMBL" id="VSRR010093621">
    <property type="protein sequence ID" value="MPC93104.1"/>
    <property type="molecule type" value="Genomic_DNA"/>
</dbReference>
<accession>A0A5B7JLC3</accession>
<dbReference type="Proteomes" id="UP000324222">
    <property type="component" value="Unassembled WGS sequence"/>
</dbReference>
<name>A0A5B7JLC3_PORTR</name>
<keyword evidence="2" id="KW-1185">Reference proteome</keyword>